<reference evidence="2" key="1">
    <citation type="submission" date="2020-04" db="EMBL/GenBank/DDBJ databases">
        <authorList>
            <person name="Chiriac C."/>
            <person name="Salcher M."/>
            <person name="Ghai R."/>
            <person name="Kavagutti S V."/>
        </authorList>
    </citation>
    <scope>NUCLEOTIDE SEQUENCE</scope>
</reference>
<protein>
    <submittedName>
        <fullName evidence="2">Uncharacterized protein</fullName>
    </submittedName>
</protein>
<feature type="compositionally biased region" description="Basic and acidic residues" evidence="1">
    <location>
        <begin position="199"/>
        <end position="214"/>
    </location>
</feature>
<dbReference type="EMBL" id="LR796481">
    <property type="protein sequence ID" value="CAB4147041.1"/>
    <property type="molecule type" value="Genomic_DNA"/>
</dbReference>
<sequence length="214" mass="23612">MGANNGDFHGVTYGHDVFKTGQTRVYAKNHRNELIAHMVFNPEVPNAPVPGRYLNNDSFKPWVAQGLDSKGLKEGLWNYAKSAGLNPQKEQLETGMFHVAPKSAREGISGAGLRQSLVIPGSTRGFTQVPGKEYPRGVFVSNPPRPLYGEDIWKVNQDRAKSAKLDRSTGDKYLTDRVGSSDVSRVGHFFKNSNGAPEIHWHPEEECDGKSIHG</sequence>
<proteinExistence type="predicted"/>
<organism evidence="2">
    <name type="scientific">uncultured Caudovirales phage</name>
    <dbReference type="NCBI Taxonomy" id="2100421"/>
    <lineage>
        <taxon>Viruses</taxon>
        <taxon>Duplodnaviria</taxon>
        <taxon>Heunggongvirae</taxon>
        <taxon>Uroviricota</taxon>
        <taxon>Caudoviricetes</taxon>
        <taxon>Peduoviridae</taxon>
        <taxon>Maltschvirus</taxon>
        <taxon>Maltschvirus maltsch</taxon>
    </lineage>
</organism>
<accession>A0A6J5LTM1</accession>
<gene>
    <name evidence="2" type="ORF">UFOVP325_13</name>
    <name evidence="3" type="ORF">UFOVP430_8</name>
</gene>
<evidence type="ECO:0000313" key="2">
    <source>
        <dbReference type="EMBL" id="CAB4137102.1"/>
    </source>
</evidence>
<feature type="region of interest" description="Disordered" evidence="1">
    <location>
        <begin position="194"/>
        <end position="214"/>
    </location>
</feature>
<dbReference type="EMBL" id="LR796338">
    <property type="protein sequence ID" value="CAB4137102.1"/>
    <property type="molecule type" value="Genomic_DNA"/>
</dbReference>
<evidence type="ECO:0000313" key="3">
    <source>
        <dbReference type="EMBL" id="CAB4147041.1"/>
    </source>
</evidence>
<evidence type="ECO:0000256" key="1">
    <source>
        <dbReference type="SAM" id="MobiDB-lite"/>
    </source>
</evidence>
<name>A0A6J5LTM1_9CAUD</name>